<dbReference type="AlphaFoldDB" id="A0AAV1S9M4"/>
<comment type="caution">
    <text evidence="1">The sequence shown here is derived from an EMBL/GenBank/DDBJ whole genome shotgun (WGS) entry which is preliminary data.</text>
</comment>
<gene>
    <name evidence="1" type="ORF">DCAF_LOCUS20728</name>
</gene>
<dbReference type="EMBL" id="CAWUPB010001173">
    <property type="protein sequence ID" value="CAK7348036.1"/>
    <property type="molecule type" value="Genomic_DNA"/>
</dbReference>
<proteinExistence type="predicted"/>
<dbReference type="Proteomes" id="UP001314170">
    <property type="component" value="Unassembled WGS sequence"/>
</dbReference>
<reference evidence="1 2" key="1">
    <citation type="submission" date="2024-01" db="EMBL/GenBank/DDBJ databases">
        <authorList>
            <person name="Waweru B."/>
        </authorList>
    </citation>
    <scope>NUCLEOTIDE SEQUENCE [LARGE SCALE GENOMIC DNA]</scope>
</reference>
<name>A0AAV1S9M4_9ROSI</name>
<evidence type="ECO:0000313" key="1">
    <source>
        <dbReference type="EMBL" id="CAK7348036.1"/>
    </source>
</evidence>
<sequence length="183" mass="20668">MSMASAIVPETLRHDLWDLIESPSGTEPPNQEVAPKAEYKAWRKKNATALHAIQICRRPYMNFKSELSTDSAKIAWDNLAKSFRKPLPVPKGNAGKFQIRDTDSEFDDFDHTNSDLDTDNGTGKAKDGNTRFAGLADSVYRGGWHSTMNFLDRHVGTIIARTSLEKLRKKHCNNFRRLCQNST</sequence>
<evidence type="ECO:0000313" key="2">
    <source>
        <dbReference type="Proteomes" id="UP001314170"/>
    </source>
</evidence>
<protein>
    <submittedName>
        <fullName evidence="1">Uncharacterized protein</fullName>
    </submittedName>
</protein>
<organism evidence="1 2">
    <name type="scientific">Dovyalis caffra</name>
    <dbReference type="NCBI Taxonomy" id="77055"/>
    <lineage>
        <taxon>Eukaryota</taxon>
        <taxon>Viridiplantae</taxon>
        <taxon>Streptophyta</taxon>
        <taxon>Embryophyta</taxon>
        <taxon>Tracheophyta</taxon>
        <taxon>Spermatophyta</taxon>
        <taxon>Magnoliopsida</taxon>
        <taxon>eudicotyledons</taxon>
        <taxon>Gunneridae</taxon>
        <taxon>Pentapetalae</taxon>
        <taxon>rosids</taxon>
        <taxon>fabids</taxon>
        <taxon>Malpighiales</taxon>
        <taxon>Salicaceae</taxon>
        <taxon>Flacourtieae</taxon>
        <taxon>Dovyalis</taxon>
    </lineage>
</organism>
<keyword evidence="2" id="KW-1185">Reference proteome</keyword>
<accession>A0AAV1S9M4</accession>